<evidence type="ECO:0000313" key="2">
    <source>
        <dbReference type="Proteomes" id="UP000053370"/>
    </source>
</evidence>
<dbReference type="OrthoDB" id="9815497at2"/>
<sequence>MKIHSIAAFKGAGDLASGAAIRLWRSGFRVILTELPRPLCIRRSVAFANTVFDGNMRVEDVESALISDCSQAEAVWAENKIPVIIDPEFKKTLALKPDIIIDARITKIWQADTHINDASLVIGLGPGFRAGDNVHAVIETNRGHNLGRVIWIGEAEPNTGTPGEIKGQSVKRVLKAPCDGFFYPQVQIGDFIKAGETMAVVNDQPVTAGIDGIVRGVIYPGIFVEQGLKIMDIDPRGKREHCFSVSDKASAIGGGILEAILSWNVRESFLQ</sequence>
<dbReference type="Proteomes" id="UP000053370">
    <property type="component" value="Unassembled WGS sequence"/>
</dbReference>
<keyword evidence="2" id="KW-1185">Reference proteome</keyword>
<dbReference type="AlphaFoldDB" id="A0A0S7BSS1"/>
<organism evidence="1">
    <name type="scientific">Flexilinea flocculi</name>
    <dbReference type="NCBI Taxonomy" id="1678840"/>
    <lineage>
        <taxon>Bacteria</taxon>
        <taxon>Bacillati</taxon>
        <taxon>Chloroflexota</taxon>
        <taxon>Anaerolineae</taxon>
        <taxon>Anaerolineales</taxon>
        <taxon>Anaerolineaceae</taxon>
        <taxon>Flexilinea</taxon>
    </lineage>
</organism>
<dbReference type="SUPFAM" id="SSF53187">
    <property type="entry name" value="Zn-dependent exopeptidases"/>
    <property type="match status" value="1"/>
</dbReference>
<reference evidence="1" key="1">
    <citation type="journal article" date="2015" name="Genome Announc.">
        <title>Draft Genome Sequence of Anaerolineae Strain TC1, a Novel Isolate from a Methanogenic Wastewater Treatment System.</title>
        <authorList>
            <person name="Matsuura N."/>
            <person name="Tourlousse D.M."/>
            <person name="Sun L."/>
            <person name="Toyonaga M."/>
            <person name="Kuroda K."/>
            <person name="Ohashi A."/>
            <person name="Cruz R."/>
            <person name="Yamaguchi T."/>
            <person name="Sekiguchi Y."/>
        </authorList>
    </citation>
    <scope>NUCLEOTIDE SEQUENCE [LARGE SCALE GENOMIC DNA]</scope>
    <source>
        <strain evidence="1">TC1</strain>
    </source>
</reference>
<proteinExistence type="predicted"/>
<protein>
    <submittedName>
        <fullName evidence="1">Selenium-dependent molybdenum hydroxylase system protein, YqeB family</fullName>
    </submittedName>
</protein>
<gene>
    <name evidence="1" type="ORF">ATC1_13473</name>
</gene>
<dbReference type="RefSeq" id="WP_062279830.1">
    <property type="nucleotide sequence ID" value="NZ_DF968181.1"/>
</dbReference>
<name>A0A0S7BSS1_9CHLR</name>
<evidence type="ECO:0000313" key="1">
    <source>
        <dbReference type="EMBL" id="GAP40497.1"/>
    </source>
</evidence>
<dbReference type="Gene3D" id="3.40.630.10">
    <property type="entry name" value="Zn peptidases"/>
    <property type="match status" value="1"/>
</dbReference>
<dbReference type="STRING" id="1678840.ATC1_13473"/>
<dbReference type="EMBL" id="DF968181">
    <property type="protein sequence ID" value="GAP40497.1"/>
    <property type="molecule type" value="Genomic_DNA"/>
</dbReference>
<accession>A0A0S7BSS1</accession>
<dbReference type="NCBIfam" id="TIGR03309">
    <property type="entry name" value="matur_yqeB"/>
    <property type="match status" value="1"/>
</dbReference>
<dbReference type="InterPro" id="IPR017695">
    <property type="entry name" value="Se-dep_Mo_hydrolase_YqeB"/>
</dbReference>